<dbReference type="PANTHER" id="PTHR34580">
    <property type="match status" value="1"/>
</dbReference>
<dbReference type="SUPFAM" id="SSF46785">
    <property type="entry name" value="Winged helix' DNA-binding domain"/>
    <property type="match status" value="1"/>
</dbReference>
<feature type="domain" description="HTH deoR-type" evidence="3">
    <location>
        <begin position="2"/>
        <end position="67"/>
    </location>
</feature>
<proteinExistence type="predicted"/>
<dbReference type="EMBL" id="JACHHZ010000004">
    <property type="protein sequence ID" value="MBB6094446.1"/>
    <property type="molecule type" value="Genomic_DNA"/>
</dbReference>
<dbReference type="InterPro" id="IPR001034">
    <property type="entry name" value="DeoR_HTH"/>
</dbReference>
<reference evidence="4 5" key="1">
    <citation type="submission" date="2020-08" db="EMBL/GenBank/DDBJ databases">
        <title>Genomic Encyclopedia of Type Strains, Phase IV (KMG-IV): sequencing the most valuable type-strain genomes for metagenomic binning, comparative biology and taxonomic classification.</title>
        <authorList>
            <person name="Goeker M."/>
        </authorList>
    </citation>
    <scope>NUCLEOTIDE SEQUENCE [LARGE SCALE GENOMIC DNA]</scope>
    <source>
        <strain evidence="4 5">DSM 26723</strain>
    </source>
</reference>
<dbReference type="InterPro" id="IPR036388">
    <property type="entry name" value="WH-like_DNA-bd_sf"/>
</dbReference>
<dbReference type="Pfam" id="PF25583">
    <property type="entry name" value="WCX"/>
    <property type="match status" value="1"/>
</dbReference>
<dbReference type="GO" id="GO:0003677">
    <property type="term" value="F:DNA binding"/>
    <property type="evidence" value="ECO:0007669"/>
    <property type="project" value="UniProtKB-KW"/>
</dbReference>
<dbReference type="InterPro" id="IPR036390">
    <property type="entry name" value="WH_DNA-bd_sf"/>
</dbReference>
<dbReference type="Proteomes" id="UP000588068">
    <property type="component" value="Unassembled WGS sequence"/>
</dbReference>
<keyword evidence="2" id="KW-0804">Transcription</keyword>
<dbReference type="PROSITE" id="PS52050">
    <property type="entry name" value="WYL"/>
    <property type="match status" value="1"/>
</dbReference>
<organism evidence="4 5">
    <name type="scientific">Povalibacter uvarum</name>
    <dbReference type="NCBI Taxonomy" id="732238"/>
    <lineage>
        <taxon>Bacteria</taxon>
        <taxon>Pseudomonadati</taxon>
        <taxon>Pseudomonadota</taxon>
        <taxon>Gammaproteobacteria</taxon>
        <taxon>Steroidobacterales</taxon>
        <taxon>Steroidobacteraceae</taxon>
        <taxon>Povalibacter</taxon>
    </lineage>
</organism>
<evidence type="ECO:0000313" key="4">
    <source>
        <dbReference type="EMBL" id="MBB6094446.1"/>
    </source>
</evidence>
<accession>A0A841HNJ7</accession>
<gene>
    <name evidence="4" type="ORF">HNQ60_003333</name>
</gene>
<evidence type="ECO:0000256" key="2">
    <source>
        <dbReference type="ARBA" id="ARBA00023163"/>
    </source>
</evidence>
<protein>
    <submittedName>
        <fullName evidence="4">Putative DNA-binding transcriptional regulator YafY</fullName>
    </submittedName>
</protein>
<evidence type="ECO:0000256" key="1">
    <source>
        <dbReference type="ARBA" id="ARBA00023015"/>
    </source>
</evidence>
<dbReference type="InterPro" id="IPR051534">
    <property type="entry name" value="CBASS_pafABC_assoc_protein"/>
</dbReference>
<name>A0A841HNJ7_9GAMM</name>
<sequence length="326" mass="36679">MRAERLISLLMALQRSGRQTAGELANRLDVSMRTIFRDIDALSAMGVPVYSEPGRGGGIRLIEGYTSDLTGLSSGEAEALALIASPASIGTSELATPTRTALDKLAAAVPSMHQLRAQHARGRMLFDTKAWFRASVASPFLDEIRACVWNDECLDIVYQRGDGTLAEYEVQPYALVVKVDTWYLVGQRRKPGQSKPELRVYRLSRMQSLKRTARTFQRDPDFDLHKFWHGWCERFEKNPPHNFSVDIVLSTRGRKHLLETYGNWFRARLEPLGDKPGKKAVTLDFDHEDAAMRVLFQLGDDVDIVKPRALRRRLGALAARVLVATK</sequence>
<dbReference type="Pfam" id="PF13280">
    <property type="entry name" value="WYL"/>
    <property type="match status" value="1"/>
</dbReference>
<dbReference type="Pfam" id="PF08279">
    <property type="entry name" value="HTH_11"/>
    <property type="match status" value="1"/>
</dbReference>
<dbReference type="RefSeq" id="WP_184333858.1">
    <property type="nucleotide sequence ID" value="NZ_JACHHZ010000004.1"/>
</dbReference>
<keyword evidence="5" id="KW-1185">Reference proteome</keyword>
<dbReference type="AlphaFoldDB" id="A0A841HNJ7"/>
<comment type="caution">
    <text evidence="4">The sequence shown here is derived from an EMBL/GenBank/DDBJ whole genome shotgun (WGS) entry which is preliminary data.</text>
</comment>
<dbReference type="Gene3D" id="1.10.10.10">
    <property type="entry name" value="Winged helix-like DNA-binding domain superfamily/Winged helix DNA-binding domain"/>
    <property type="match status" value="1"/>
</dbReference>
<keyword evidence="1" id="KW-0805">Transcription regulation</keyword>
<dbReference type="PANTHER" id="PTHR34580:SF1">
    <property type="entry name" value="PROTEIN PAFC"/>
    <property type="match status" value="1"/>
</dbReference>
<dbReference type="GO" id="GO:0003700">
    <property type="term" value="F:DNA-binding transcription factor activity"/>
    <property type="evidence" value="ECO:0007669"/>
    <property type="project" value="InterPro"/>
</dbReference>
<dbReference type="PROSITE" id="PS51000">
    <property type="entry name" value="HTH_DEOR_2"/>
    <property type="match status" value="1"/>
</dbReference>
<keyword evidence="4" id="KW-0238">DNA-binding</keyword>
<dbReference type="InterPro" id="IPR013196">
    <property type="entry name" value="HTH_11"/>
</dbReference>
<dbReference type="InterPro" id="IPR057727">
    <property type="entry name" value="WCX_dom"/>
</dbReference>
<dbReference type="InterPro" id="IPR026881">
    <property type="entry name" value="WYL_dom"/>
</dbReference>
<evidence type="ECO:0000313" key="5">
    <source>
        <dbReference type="Proteomes" id="UP000588068"/>
    </source>
</evidence>
<evidence type="ECO:0000259" key="3">
    <source>
        <dbReference type="PROSITE" id="PS51000"/>
    </source>
</evidence>